<dbReference type="Pfam" id="PF01464">
    <property type="entry name" value="SLT"/>
    <property type="match status" value="1"/>
</dbReference>
<accession>A0A640VQ38</accession>
<dbReference type="Proteomes" id="UP000436522">
    <property type="component" value="Unassembled WGS sequence"/>
</dbReference>
<dbReference type="EMBL" id="BLIV01000002">
    <property type="protein sequence ID" value="GFE49570.1"/>
    <property type="molecule type" value="Genomic_DNA"/>
</dbReference>
<gene>
    <name evidence="3" type="ORF">So717_13230</name>
</gene>
<comment type="similarity">
    <text evidence="1">Belongs to the virb1 family.</text>
</comment>
<evidence type="ECO:0000313" key="4">
    <source>
        <dbReference type="Proteomes" id="UP000436522"/>
    </source>
</evidence>
<evidence type="ECO:0000259" key="2">
    <source>
        <dbReference type="Pfam" id="PF01464"/>
    </source>
</evidence>
<feature type="domain" description="Transglycosylase SLT" evidence="2">
    <location>
        <begin position="18"/>
        <end position="56"/>
    </location>
</feature>
<evidence type="ECO:0000313" key="3">
    <source>
        <dbReference type="EMBL" id="GFE49570.1"/>
    </source>
</evidence>
<protein>
    <recommendedName>
        <fullName evidence="2">Transglycosylase SLT domain-containing protein</fullName>
    </recommendedName>
</protein>
<dbReference type="SUPFAM" id="SSF53955">
    <property type="entry name" value="Lysozyme-like"/>
    <property type="match status" value="1"/>
</dbReference>
<proteinExistence type="inferred from homology"/>
<comment type="caution">
    <text evidence="3">The sequence shown here is derived from an EMBL/GenBank/DDBJ whole genome shotgun (WGS) entry which is preliminary data.</text>
</comment>
<evidence type="ECO:0000256" key="1">
    <source>
        <dbReference type="ARBA" id="ARBA00009387"/>
    </source>
</evidence>
<sequence>MDIGCFQLNYRWHGGEFSTLEQMFDPVTNARYAAKFLNRLFDEKGNWMRAVGAYHSRTPKHAVRYKRRFSEIHTQLDVETTSARPAAKVVQKQSNQFPLLRRSATQPRLGSLVPLGHETSRGGLLRQTGGI</sequence>
<dbReference type="InterPro" id="IPR023346">
    <property type="entry name" value="Lysozyme-like_dom_sf"/>
</dbReference>
<keyword evidence="4" id="KW-1185">Reference proteome</keyword>
<dbReference type="AlphaFoldDB" id="A0A640VQ38"/>
<name>A0A640VQ38_9RHOB</name>
<organism evidence="3 4">
    <name type="scientific">Roseobacter cerasinus</name>
    <dbReference type="NCBI Taxonomy" id="2602289"/>
    <lineage>
        <taxon>Bacteria</taxon>
        <taxon>Pseudomonadati</taxon>
        <taxon>Pseudomonadota</taxon>
        <taxon>Alphaproteobacteria</taxon>
        <taxon>Rhodobacterales</taxon>
        <taxon>Roseobacteraceae</taxon>
        <taxon>Roseobacter</taxon>
    </lineage>
</organism>
<dbReference type="InterPro" id="IPR008258">
    <property type="entry name" value="Transglycosylase_SLT_dom_1"/>
</dbReference>
<reference evidence="3 4" key="1">
    <citation type="submission" date="2019-12" db="EMBL/GenBank/DDBJ databases">
        <title>Roseobacter cerasinus sp. nov., isolated from seawater around aquaculture.</title>
        <authorList>
            <person name="Muramatsu S."/>
            <person name="Takabe Y."/>
            <person name="Mori K."/>
            <person name="Takaichi S."/>
            <person name="Hanada S."/>
        </authorList>
    </citation>
    <scope>NUCLEOTIDE SEQUENCE [LARGE SCALE GENOMIC DNA]</scope>
    <source>
        <strain evidence="3 4">AI77</strain>
    </source>
</reference>